<evidence type="ECO:0000313" key="1">
    <source>
        <dbReference type="EMBL" id="PRY64184.1"/>
    </source>
</evidence>
<dbReference type="AlphaFoldDB" id="A0A2T0V1Z6"/>
<proteinExistence type="predicted"/>
<dbReference type="RefSeq" id="WP_106375158.1">
    <property type="nucleotide sequence ID" value="NZ_PVTK01000006.1"/>
</dbReference>
<accession>A0A2T0V1Z6</accession>
<gene>
    <name evidence="1" type="ORF">B0H98_10696</name>
</gene>
<organism evidence="1 2">
    <name type="scientific">Vreelandella songnenensis</name>
    <dbReference type="NCBI Taxonomy" id="1176243"/>
    <lineage>
        <taxon>Bacteria</taxon>
        <taxon>Pseudomonadati</taxon>
        <taxon>Pseudomonadota</taxon>
        <taxon>Gammaproteobacteria</taxon>
        <taxon>Oceanospirillales</taxon>
        <taxon>Halomonadaceae</taxon>
        <taxon>Vreelandella</taxon>
    </lineage>
</organism>
<dbReference type="Proteomes" id="UP000237647">
    <property type="component" value="Unassembled WGS sequence"/>
</dbReference>
<name>A0A2T0V1Z6_9GAMM</name>
<reference evidence="1 2" key="1">
    <citation type="submission" date="2018-03" db="EMBL/GenBank/DDBJ databases">
        <title>Genomic Encyclopedia of Type Strains, Phase III (KMG-III): the genomes of soil and plant-associated and newly described type strains.</title>
        <authorList>
            <person name="Whitman W."/>
        </authorList>
    </citation>
    <scope>NUCLEOTIDE SEQUENCE [LARGE SCALE GENOMIC DNA]</scope>
    <source>
        <strain evidence="1 2">CGMCC 1.12152</strain>
    </source>
</reference>
<dbReference type="EMBL" id="PVTK01000006">
    <property type="protein sequence ID" value="PRY64184.1"/>
    <property type="molecule type" value="Genomic_DNA"/>
</dbReference>
<sequence length="311" mass="33578">MLPLTSNALLSVLRDIASRHCPAHTDMLPSAGTPERSGLINAVQHVFDLPDGTLLTDASITLDEWANALSENASISRLNLFDTVSTGAFSHQLQRPQVHEAGTLMQEVNTLKALLDTPSMANRTLVSWLPLQTVSGFMLGALLPQEAGFKTRSLFDHANALWELNAGDMVVTSSDRWRQLAERLPALPANITAVSTEPLDAQTCQTLLTNGVAQVVELYGTPSTGMLAARTSHEAPFELLMHWHPTESDDVLLQLPANGVPREVPLAAPLHWVGGRHFELDPPPKAPFAGAMQALFERPGQFVPDQGANAA</sequence>
<comment type="caution">
    <text evidence="1">The sequence shown here is derived from an EMBL/GenBank/DDBJ whole genome shotgun (WGS) entry which is preliminary data.</text>
</comment>
<protein>
    <submittedName>
        <fullName evidence="1">Uncharacterized protein</fullName>
    </submittedName>
</protein>
<evidence type="ECO:0000313" key="2">
    <source>
        <dbReference type="Proteomes" id="UP000237647"/>
    </source>
</evidence>
<dbReference type="OrthoDB" id="9787658at2"/>
<keyword evidence="2" id="KW-1185">Reference proteome</keyword>